<dbReference type="GO" id="GO:0048046">
    <property type="term" value="C:apoplast"/>
    <property type="evidence" value="ECO:0007669"/>
    <property type="project" value="UniProtKB-SubCell"/>
</dbReference>
<accession>A0A9K3JMZ6</accession>
<dbReference type="PANTHER" id="PTHR31279">
    <property type="entry name" value="PROTEIN EXORDIUM-LIKE 5"/>
    <property type="match status" value="1"/>
</dbReference>
<dbReference type="PANTHER" id="PTHR31279:SF77">
    <property type="entry name" value="PHOSPHATE-INDUCED PROTEIN 1"/>
    <property type="match status" value="1"/>
</dbReference>
<keyword evidence="3" id="KW-0964">Secreted</keyword>
<comment type="similarity">
    <text evidence="5">Belongs to the EXORDIUM family.</text>
</comment>
<evidence type="ECO:0000256" key="1">
    <source>
        <dbReference type="ARBA" id="ARBA00004271"/>
    </source>
</evidence>
<dbReference type="AlphaFoldDB" id="A0A9K3JMZ6"/>
<sequence>MFFASSLLLISTIFNTCAAAIPHKLAPLQTPATILKYHNGSILIGNVNVNILWYGHFTPTKKTIITDFINSLNTRLPLAPSTASWWQTTKNYKGGPRRIQLGKQIVDEKYSLGKTLKDSHLIYLASKNIGFNEISLLLTG</sequence>
<dbReference type="Proteomes" id="UP000215914">
    <property type="component" value="Unassembled WGS sequence"/>
</dbReference>
<proteinExistence type="inferred from homology"/>
<organism evidence="7 8">
    <name type="scientific">Helianthus annuus</name>
    <name type="common">Common sunflower</name>
    <dbReference type="NCBI Taxonomy" id="4232"/>
    <lineage>
        <taxon>Eukaryota</taxon>
        <taxon>Viridiplantae</taxon>
        <taxon>Streptophyta</taxon>
        <taxon>Embryophyta</taxon>
        <taxon>Tracheophyta</taxon>
        <taxon>Spermatophyta</taxon>
        <taxon>Magnoliopsida</taxon>
        <taxon>eudicotyledons</taxon>
        <taxon>Gunneridae</taxon>
        <taxon>Pentapetalae</taxon>
        <taxon>asterids</taxon>
        <taxon>campanulids</taxon>
        <taxon>Asterales</taxon>
        <taxon>Asteraceae</taxon>
        <taxon>Asteroideae</taxon>
        <taxon>Heliantheae alliance</taxon>
        <taxon>Heliantheae</taxon>
        <taxon>Helianthus</taxon>
    </lineage>
</organism>
<gene>
    <name evidence="7" type="ORF">HanXRQr2_Chr02g0066781</name>
</gene>
<reference evidence="7" key="1">
    <citation type="journal article" date="2017" name="Nature">
        <title>The sunflower genome provides insights into oil metabolism, flowering and Asterid evolution.</title>
        <authorList>
            <person name="Badouin H."/>
            <person name="Gouzy J."/>
            <person name="Grassa C.J."/>
            <person name="Murat F."/>
            <person name="Staton S.E."/>
            <person name="Cottret L."/>
            <person name="Lelandais-Briere C."/>
            <person name="Owens G.L."/>
            <person name="Carrere S."/>
            <person name="Mayjonade B."/>
            <person name="Legrand L."/>
            <person name="Gill N."/>
            <person name="Kane N.C."/>
            <person name="Bowers J.E."/>
            <person name="Hubner S."/>
            <person name="Bellec A."/>
            <person name="Berard A."/>
            <person name="Berges H."/>
            <person name="Blanchet N."/>
            <person name="Boniface M.C."/>
            <person name="Brunel D."/>
            <person name="Catrice O."/>
            <person name="Chaidir N."/>
            <person name="Claudel C."/>
            <person name="Donnadieu C."/>
            <person name="Faraut T."/>
            <person name="Fievet G."/>
            <person name="Helmstetter N."/>
            <person name="King M."/>
            <person name="Knapp S.J."/>
            <person name="Lai Z."/>
            <person name="Le Paslier M.C."/>
            <person name="Lippi Y."/>
            <person name="Lorenzon L."/>
            <person name="Mandel J.R."/>
            <person name="Marage G."/>
            <person name="Marchand G."/>
            <person name="Marquand E."/>
            <person name="Bret-Mestries E."/>
            <person name="Morien E."/>
            <person name="Nambeesan S."/>
            <person name="Nguyen T."/>
            <person name="Pegot-Espagnet P."/>
            <person name="Pouilly N."/>
            <person name="Raftis F."/>
            <person name="Sallet E."/>
            <person name="Schiex T."/>
            <person name="Thomas J."/>
            <person name="Vandecasteele C."/>
            <person name="Vares D."/>
            <person name="Vear F."/>
            <person name="Vautrin S."/>
            <person name="Crespi M."/>
            <person name="Mangin B."/>
            <person name="Burke J.M."/>
            <person name="Salse J."/>
            <person name="Munos S."/>
            <person name="Vincourt P."/>
            <person name="Rieseberg L.H."/>
            <person name="Langlade N.B."/>
        </authorList>
    </citation>
    <scope>NUCLEOTIDE SEQUENCE</scope>
    <source>
        <tissue evidence="7">Leaves</tissue>
    </source>
</reference>
<comment type="subcellular location">
    <subcellularLocation>
        <location evidence="1">Secreted</location>
        <location evidence="1">Extracellular space</location>
        <location evidence="1">Apoplast</location>
    </subcellularLocation>
</comment>
<evidence type="ECO:0000313" key="7">
    <source>
        <dbReference type="EMBL" id="KAF5818563.1"/>
    </source>
</evidence>
<dbReference type="Gramene" id="mRNA:HanXRQr2_Chr02g0066781">
    <property type="protein sequence ID" value="CDS:HanXRQr2_Chr02g0066781.1"/>
    <property type="gene ID" value="HanXRQr2_Chr02g0066781"/>
</dbReference>
<evidence type="ECO:0000256" key="5">
    <source>
        <dbReference type="ARBA" id="ARBA00023591"/>
    </source>
</evidence>
<dbReference type="Pfam" id="PF04674">
    <property type="entry name" value="Phi_1"/>
    <property type="match status" value="1"/>
</dbReference>
<name>A0A9K3JMZ6_HELAN</name>
<feature type="chain" id="PRO_5039925398" evidence="6">
    <location>
        <begin position="20"/>
        <end position="140"/>
    </location>
</feature>
<comment type="caution">
    <text evidence="7">The sequence shown here is derived from an EMBL/GenBank/DDBJ whole genome shotgun (WGS) entry which is preliminary data.</text>
</comment>
<keyword evidence="8" id="KW-1185">Reference proteome</keyword>
<reference evidence="7" key="2">
    <citation type="submission" date="2020-06" db="EMBL/GenBank/DDBJ databases">
        <title>Helianthus annuus Genome sequencing and assembly Release 2.</title>
        <authorList>
            <person name="Gouzy J."/>
            <person name="Langlade N."/>
            <person name="Munos S."/>
        </authorList>
    </citation>
    <scope>NUCLEOTIDE SEQUENCE</scope>
    <source>
        <tissue evidence="7">Leaves</tissue>
    </source>
</reference>
<dbReference type="InterPro" id="IPR006766">
    <property type="entry name" value="EXORDIUM-like"/>
</dbReference>
<evidence type="ECO:0000313" key="8">
    <source>
        <dbReference type="Proteomes" id="UP000215914"/>
    </source>
</evidence>
<evidence type="ECO:0000256" key="3">
    <source>
        <dbReference type="ARBA" id="ARBA00022525"/>
    </source>
</evidence>
<keyword evidence="2" id="KW-0052">Apoplast</keyword>
<dbReference type="EMBL" id="MNCJ02000317">
    <property type="protein sequence ID" value="KAF5818563.1"/>
    <property type="molecule type" value="Genomic_DNA"/>
</dbReference>
<protein>
    <submittedName>
        <fullName evidence="7">Uncharacterized protein</fullName>
    </submittedName>
</protein>
<feature type="signal peptide" evidence="6">
    <location>
        <begin position="1"/>
        <end position="19"/>
    </location>
</feature>
<evidence type="ECO:0000256" key="6">
    <source>
        <dbReference type="SAM" id="SignalP"/>
    </source>
</evidence>
<keyword evidence="4 6" id="KW-0732">Signal</keyword>
<evidence type="ECO:0000256" key="4">
    <source>
        <dbReference type="ARBA" id="ARBA00022729"/>
    </source>
</evidence>
<evidence type="ECO:0000256" key="2">
    <source>
        <dbReference type="ARBA" id="ARBA00022523"/>
    </source>
</evidence>